<feature type="non-terminal residue" evidence="7">
    <location>
        <position position="1"/>
    </location>
</feature>
<dbReference type="GO" id="GO:0005200">
    <property type="term" value="F:structural constituent of cytoskeleton"/>
    <property type="evidence" value="ECO:0007669"/>
    <property type="project" value="TreeGrafter"/>
</dbReference>
<dbReference type="PANTHER" id="PTHR12058:SF0">
    <property type="entry name" value="ACTIN-RELATED PROTEIN 2_3 COMPLEX SUBUNIT 2"/>
    <property type="match status" value="1"/>
</dbReference>
<keyword evidence="8" id="KW-1185">Reference proteome</keyword>
<dbReference type="AlphaFoldDB" id="A0AAD5K5A4"/>
<dbReference type="Proteomes" id="UP001209540">
    <property type="component" value="Unassembled WGS sequence"/>
</dbReference>
<dbReference type="GO" id="GO:0051015">
    <property type="term" value="F:actin filament binding"/>
    <property type="evidence" value="ECO:0007669"/>
    <property type="project" value="TreeGrafter"/>
</dbReference>
<dbReference type="FunFam" id="3.30.1460.20:FF:000005">
    <property type="entry name" value="Arp2/3 complex 34 kDa subunit"/>
    <property type="match status" value="1"/>
</dbReference>
<evidence type="ECO:0000256" key="3">
    <source>
        <dbReference type="ARBA" id="ARBA00022490"/>
    </source>
</evidence>
<dbReference type="PANTHER" id="PTHR12058">
    <property type="entry name" value="ARP2/3 COMPLEX 34 KDA SUBUNIT"/>
    <property type="match status" value="1"/>
</dbReference>
<keyword evidence="3 6" id="KW-0963">Cytoplasm</keyword>
<dbReference type="GO" id="GO:0030041">
    <property type="term" value="P:actin filament polymerization"/>
    <property type="evidence" value="ECO:0007669"/>
    <property type="project" value="InterPro"/>
</dbReference>
<evidence type="ECO:0000256" key="2">
    <source>
        <dbReference type="ARBA" id="ARBA00007192"/>
    </source>
</evidence>
<comment type="similarity">
    <text evidence="2 6">Belongs to the ARPC2 family.</text>
</comment>
<protein>
    <recommendedName>
        <fullName evidence="6">Arp2/3 complex 34 kDa subunit</fullName>
    </recommendedName>
</protein>
<accession>A0AAD5K5A4</accession>
<dbReference type="Gene3D" id="3.30.1460.20">
    <property type="match status" value="2"/>
</dbReference>
<evidence type="ECO:0000313" key="8">
    <source>
        <dbReference type="Proteomes" id="UP001209540"/>
    </source>
</evidence>
<comment type="function">
    <text evidence="6">Functions as actin-binding component of the Arp2/3 complex which is involved in regulation of actin polymerization and together with an activating nucleation-promoting factor (NPF) mediates the formation of branched actin networks.</text>
</comment>
<dbReference type="InterPro" id="IPR007188">
    <property type="entry name" value="ARPC2"/>
</dbReference>
<evidence type="ECO:0000313" key="7">
    <source>
        <dbReference type="EMBL" id="KAI9270397.1"/>
    </source>
</evidence>
<evidence type="ECO:0000256" key="6">
    <source>
        <dbReference type="RuleBase" id="RU364015"/>
    </source>
</evidence>
<feature type="non-terminal residue" evidence="7">
    <location>
        <position position="303"/>
    </location>
</feature>
<proteinExistence type="inferred from homology"/>
<name>A0AAD5K5A4_9FUNG</name>
<dbReference type="InterPro" id="IPR034666">
    <property type="entry name" value="ARPC2/4"/>
</dbReference>
<comment type="caution">
    <text evidence="7">The sequence shown here is derived from an EMBL/GenBank/DDBJ whole genome shotgun (WGS) entry which is preliminary data.</text>
</comment>
<comment type="subunit">
    <text evidence="6">Component of the Arp2/3 complex.</text>
</comment>
<reference evidence="7" key="1">
    <citation type="journal article" date="2022" name="IScience">
        <title>Evolution of zygomycete secretomes and the origins of terrestrial fungal ecologies.</title>
        <authorList>
            <person name="Chang Y."/>
            <person name="Wang Y."/>
            <person name="Mondo S."/>
            <person name="Ahrendt S."/>
            <person name="Andreopoulos W."/>
            <person name="Barry K."/>
            <person name="Beard J."/>
            <person name="Benny G.L."/>
            <person name="Blankenship S."/>
            <person name="Bonito G."/>
            <person name="Cuomo C."/>
            <person name="Desiro A."/>
            <person name="Gervers K.A."/>
            <person name="Hundley H."/>
            <person name="Kuo A."/>
            <person name="LaButti K."/>
            <person name="Lang B.F."/>
            <person name="Lipzen A."/>
            <person name="O'Donnell K."/>
            <person name="Pangilinan J."/>
            <person name="Reynolds N."/>
            <person name="Sandor L."/>
            <person name="Smith M.E."/>
            <person name="Tsang A."/>
            <person name="Grigoriev I.V."/>
            <person name="Stajich J.E."/>
            <person name="Spatafora J.W."/>
        </authorList>
    </citation>
    <scope>NUCLEOTIDE SEQUENCE</scope>
    <source>
        <strain evidence="7">RSA 2281</strain>
    </source>
</reference>
<dbReference type="EMBL" id="JAIXMP010000007">
    <property type="protein sequence ID" value="KAI9270397.1"/>
    <property type="molecule type" value="Genomic_DNA"/>
</dbReference>
<dbReference type="Pfam" id="PF04045">
    <property type="entry name" value="P34-Arc"/>
    <property type="match status" value="1"/>
</dbReference>
<organism evidence="7 8">
    <name type="scientific">Phascolomyces articulosus</name>
    <dbReference type="NCBI Taxonomy" id="60185"/>
    <lineage>
        <taxon>Eukaryota</taxon>
        <taxon>Fungi</taxon>
        <taxon>Fungi incertae sedis</taxon>
        <taxon>Mucoromycota</taxon>
        <taxon>Mucoromycotina</taxon>
        <taxon>Mucoromycetes</taxon>
        <taxon>Mucorales</taxon>
        <taxon>Lichtheimiaceae</taxon>
        <taxon>Phascolomyces</taxon>
    </lineage>
</organism>
<dbReference type="FunFam" id="3.30.1460.20:FF:000003">
    <property type="entry name" value="Arp2/3 complex 34 kDa subunit"/>
    <property type="match status" value="1"/>
</dbReference>
<comment type="subcellular location">
    <subcellularLocation>
        <location evidence="1 6">Cytoplasm</location>
        <location evidence="1 6">Cytoskeleton</location>
    </subcellularLocation>
</comment>
<evidence type="ECO:0000256" key="5">
    <source>
        <dbReference type="ARBA" id="ARBA00023212"/>
    </source>
</evidence>
<dbReference type="SUPFAM" id="SSF69645">
    <property type="entry name" value="Arp2/3 complex subunits"/>
    <property type="match status" value="2"/>
</dbReference>
<sequence>DYYNVILKDTLEARLNGGKRESMDMTIVDFDGVTYYISTPETKSVLHISLQWSCFPELVNYGAKEILQREYGSYLAAQPEQGYDLTLVIDLDSVPDDQEAKDALIRKVSLVKRNLLAAPFERAFIEQEQYEDQEKTNPSSELMSVHYRSEEAIYVKSSFDRVTVIFSTKFKDETDKIFGKVFLQEFVDARRRPALQNAPQVLYSTREPPMELRSVVQDTPDTSYVTFVLFPQHFTKGDVREETISRIQIFRDYLHYHIKCSKAYMHTRMRARVRDFLKVLNRAKPEVANVEKKTVSGRTFRRS</sequence>
<evidence type="ECO:0000256" key="1">
    <source>
        <dbReference type="ARBA" id="ARBA00004245"/>
    </source>
</evidence>
<keyword evidence="4 6" id="KW-0009">Actin-binding</keyword>
<evidence type="ECO:0000256" key="4">
    <source>
        <dbReference type="ARBA" id="ARBA00023203"/>
    </source>
</evidence>
<keyword evidence="5 6" id="KW-0206">Cytoskeleton</keyword>
<gene>
    <name evidence="7" type="ORF">BDA99DRAFT_421743</name>
</gene>
<dbReference type="GO" id="GO:0034314">
    <property type="term" value="P:Arp2/3 complex-mediated actin nucleation"/>
    <property type="evidence" value="ECO:0007669"/>
    <property type="project" value="InterPro"/>
</dbReference>
<reference evidence="7" key="2">
    <citation type="submission" date="2023-02" db="EMBL/GenBank/DDBJ databases">
        <authorList>
            <consortium name="DOE Joint Genome Institute"/>
            <person name="Mondo S.J."/>
            <person name="Chang Y."/>
            <person name="Wang Y."/>
            <person name="Ahrendt S."/>
            <person name="Andreopoulos W."/>
            <person name="Barry K."/>
            <person name="Beard J."/>
            <person name="Benny G.L."/>
            <person name="Blankenship S."/>
            <person name="Bonito G."/>
            <person name="Cuomo C."/>
            <person name="Desiro A."/>
            <person name="Gervers K.A."/>
            <person name="Hundley H."/>
            <person name="Kuo A."/>
            <person name="LaButti K."/>
            <person name="Lang B.F."/>
            <person name="Lipzen A."/>
            <person name="O'Donnell K."/>
            <person name="Pangilinan J."/>
            <person name="Reynolds N."/>
            <person name="Sandor L."/>
            <person name="Smith M.W."/>
            <person name="Tsang A."/>
            <person name="Grigoriev I.V."/>
            <person name="Stajich J.E."/>
            <person name="Spatafora J.W."/>
        </authorList>
    </citation>
    <scope>NUCLEOTIDE SEQUENCE</scope>
    <source>
        <strain evidence="7">RSA 2281</strain>
    </source>
</reference>
<dbReference type="GO" id="GO:0005885">
    <property type="term" value="C:Arp2/3 protein complex"/>
    <property type="evidence" value="ECO:0007669"/>
    <property type="project" value="InterPro"/>
</dbReference>